<evidence type="ECO:0000256" key="3">
    <source>
        <dbReference type="ARBA" id="ARBA00022448"/>
    </source>
</evidence>
<feature type="region of interest" description="Disordered" evidence="8">
    <location>
        <begin position="144"/>
        <end position="191"/>
    </location>
</feature>
<reference evidence="10 11" key="1">
    <citation type="journal article" date="2016" name="Sci. Rep.">
        <title>The Dendrobium catenatum Lindl. genome sequence provides insights into polysaccharide synthase, floral development and adaptive evolution.</title>
        <authorList>
            <person name="Zhang G.Q."/>
            <person name="Xu Q."/>
            <person name="Bian C."/>
            <person name="Tsai W.C."/>
            <person name="Yeh C.M."/>
            <person name="Liu K.W."/>
            <person name="Yoshida K."/>
            <person name="Zhang L.S."/>
            <person name="Chang S.B."/>
            <person name="Chen F."/>
            <person name="Shi Y."/>
            <person name="Su Y.Y."/>
            <person name="Zhang Y.Q."/>
            <person name="Chen L.J."/>
            <person name="Yin Y."/>
            <person name="Lin M."/>
            <person name="Huang H."/>
            <person name="Deng H."/>
            <person name="Wang Z.W."/>
            <person name="Zhu S.L."/>
            <person name="Zhao X."/>
            <person name="Deng C."/>
            <person name="Niu S.C."/>
            <person name="Huang J."/>
            <person name="Wang M."/>
            <person name="Liu G.H."/>
            <person name="Yang H.J."/>
            <person name="Xiao X.J."/>
            <person name="Hsiao Y.Y."/>
            <person name="Wu W.L."/>
            <person name="Chen Y.Y."/>
            <person name="Mitsuda N."/>
            <person name="Ohme-Takagi M."/>
            <person name="Luo Y.B."/>
            <person name="Van de Peer Y."/>
            <person name="Liu Z.J."/>
        </authorList>
    </citation>
    <scope>NUCLEOTIDE SEQUENCE [LARGE SCALE GENOMIC DNA]</scope>
    <source>
        <tissue evidence="10">The whole plant</tissue>
    </source>
</reference>
<evidence type="ECO:0000256" key="9">
    <source>
        <dbReference type="SAM" id="Phobius"/>
    </source>
</evidence>
<dbReference type="InterPro" id="IPR040359">
    <property type="entry name" value="GDU"/>
</dbReference>
<evidence type="ECO:0000256" key="1">
    <source>
        <dbReference type="ARBA" id="ARBA00004167"/>
    </source>
</evidence>
<evidence type="ECO:0000256" key="4">
    <source>
        <dbReference type="ARBA" id="ARBA00022692"/>
    </source>
</evidence>
<gene>
    <name evidence="10" type="primary">GDU2</name>
    <name evidence="10" type="ORF">MA16_Dca010020</name>
</gene>
<dbReference type="OrthoDB" id="1930784at2759"/>
<keyword evidence="11" id="KW-1185">Reference proteome</keyword>
<accession>A0A2I0VJ17</accession>
<reference evidence="10 11" key="2">
    <citation type="journal article" date="2017" name="Nature">
        <title>The Apostasia genome and the evolution of orchids.</title>
        <authorList>
            <person name="Zhang G.Q."/>
            <person name="Liu K.W."/>
            <person name="Li Z."/>
            <person name="Lohaus R."/>
            <person name="Hsiao Y.Y."/>
            <person name="Niu S.C."/>
            <person name="Wang J.Y."/>
            <person name="Lin Y.C."/>
            <person name="Xu Q."/>
            <person name="Chen L.J."/>
            <person name="Yoshida K."/>
            <person name="Fujiwara S."/>
            <person name="Wang Z.W."/>
            <person name="Zhang Y.Q."/>
            <person name="Mitsuda N."/>
            <person name="Wang M."/>
            <person name="Liu G.H."/>
            <person name="Pecoraro L."/>
            <person name="Huang H.X."/>
            <person name="Xiao X.J."/>
            <person name="Lin M."/>
            <person name="Wu X.Y."/>
            <person name="Wu W.L."/>
            <person name="Chen Y.Y."/>
            <person name="Chang S.B."/>
            <person name="Sakamoto S."/>
            <person name="Ohme-Takagi M."/>
            <person name="Yagi M."/>
            <person name="Zeng S.J."/>
            <person name="Shen C.Y."/>
            <person name="Yeh C.M."/>
            <person name="Luo Y.B."/>
            <person name="Tsai W.C."/>
            <person name="Van de Peer Y."/>
            <person name="Liu Z.J."/>
        </authorList>
    </citation>
    <scope>NUCLEOTIDE SEQUENCE [LARGE SCALE GENOMIC DNA]</scope>
    <source>
        <tissue evidence="10">The whole plant</tissue>
    </source>
</reference>
<name>A0A2I0VJ17_9ASPA</name>
<sequence length="191" mass="20034">MLASSSSSSLDPRRELKMRPGISLNDPNPLAPMAATVEAIPPAVHTAPWRSPVPYLFGGLASMLGLITFALLVLACSYWKLSGYLERVDSDEHMSETAGSGGLGKAADEAQEKKATDLEERFVVIMAGDEKKIFLANPIRSRASTFSGSGGDEQPSAAAKIGENESDGGGETVTENCAVNVSGGDSTHNHI</sequence>
<dbReference type="GO" id="GO:0016020">
    <property type="term" value="C:membrane"/>
    <property type="evidence" value="ECO:0007669"/>
    <property type="project" value="UniProtKB-SubCell"/>
</dbReference>
<evidence type="ECO:0000256" key="8">
    <source>
        <dbReference type="SAM" id="MobiDB-lite"/>
    </source>
</evidence>
<comment type="similarity">
    <text evidence="2">Belongs to the GLUTAMINE DUMPER 1 (TC 9.B.60) family.</text>
</comment>
<keyword evidence="4 9" id="KW-0812">Transmembrane</keyword>
<dbReference type="GO" id="GO:0006865">
    <property type="term" value="P:amino acid transport"/>
    <property type="evidence" value="ECO:0007669"/>
    <property type="project" value="UniProtKB-KW"/>
</dbReference>
<feature type="compositionally biased region" description="Polar residues" evidence="8">
    <location>
        <begin position="173"/>
        <end position="191"/>
    </location>
</feature>
<organism evidence="10 11">
    <name type="scientific">Dendrobium catenatum</name>
    <dbReference type="NCBI Taxonomy" id="906689"/>
    <lineage>
        <taxon>Eukaryota</taxon>
        <taxon>Viridiplantae</taxon>
        <taxon>Streptophyta</taxon>
        <taxon>Embryophyta</taxon>
        <taxon>Tracheophyta</taxon>
        <taxon>Spermatophyta</taxon>
        <taxon>Magnoliopsida</taxon>
        <taxon>Liliopsida</taxon>
        <taxon>Asparagales</taxon>
        <taxon>Orchidaceae</taxon>
        <taxon>Epidendroideae</taxon>
        <taxon>Malaxideae</taxon>
        <taxon>Dendrobiinae</taxon>
        <taxon>Dendrobium</taxon>
    </lineage>
</organism>
<evidence type="ECO:0000256" key="6">
    <source>
        <dbReference type="ARBA" id="ARBA00022989"/>
    </source>
</evidence>
<keyword evidence="7 9" id="KW-0472">Membrane</keyword>
<keyword evidence="3" id="KW-0813">Transport</keyword>
<evidence type="ECO:0000313" key="10">
    <source>
        <dbReference type="EMBL" id="PKU63410.1"/>
    </source>
</evidence>
<feature type="region of interest" description="Disordered" evidence="8">
    <location>
        <begin position="1"/>
        <end position="24"/>
    </location>
</feature>
<evidence type="ECO:0000256" key="7">
    <source>
        <dbReference type="ARBA" id="ARBA00023136"/>
    </source>
</evidence>
<keyword evidence="5" id="KW-0029">Amino-acid transport</keyword>
<dbReference type="Proteomes" id="UP000233837">
    <property type="component" value="Unassembled WGS sequence"/>
</dbReference>
<dbReference type="AlphaFoldDB" id="A0A2I0VJ17"/>
<dbReference type="GO" id="GO:0080143">
    <property type="term" value="P:regulation of amino acid export"/>
    <property type="evidence" value="ECO:0007669"/>
    <property type="project" value="InterPro"/>
</dbReference>
<protein>
    <submittedName>
        <fullName evidence="10">Protein GLUTAMINE DUMPER 2</fullName>
    </submittedName>
</protein>
<dbReference type="PANTHER" id="PTHR33228">
    <property type="entry name" value="PROTEIN GLUTAMINE DUMPER 4-RELATED"/>
    <property type="match status" value="1"/>
</dbReference>
<evidence type="ECO:0000256" key="2">
    <source>
        <dbReference type="ARBA" id="ARBA00009977"/>
    </source>
</evidence>
<feature type="transmembrane region" description="Helical" evidence="9">
    <location>
        <begin position="55"/>
        <end position="79"/>
    </location>
</feature>
<evidence type="ECO:0000313" key="11">
    <source>
        <dbReference type="Proteomes" id="UP000233837"/>
    </source>
</evidence>
<proteinExistence type="inferred from homology"/>
<keyword evidence="6 9" id="KW-1133">Transmembrane helix</keyword>
<evidence type="ECO:0000256" key="5">
    <source>
        <dbReference type="ARBA" id="ARBA00022970"/>
    </source>
</evidence>
<comment type="subcellular location">
    <subcellularLocation>
        <location evidence="1">Membrane</location>
        <topology evidence="1">Single-pass membrane protein</topology>
    </subcellularLocation>
</comment>
<dbReference type="EMBL" id="KZ503497">
    <property type="protein sequence ID" value="PKU63410.1"/>
    <property type="molecule type" value="Genomic_DNA"/>
</dbReference>
<dbReference type="PANTHER" id="PTHR33228:SF77">
    <property type="entry name" value="PROTEIN GLUTAMINE DUMPER 2"/>
    <property type="match status" value="1"/>
</dbReference>